<organism evidence="5 6">
    <name type="scientific">Herbinix hemicellulosilytica</name>
    <dbReference type="NCBI Taxonomy" id="1564487"/>
    <lineage>
        <taxon>Bacteria</taxon>
        <taxon>Bacillati</taxon>
        <taxon>Bacillota</taxon>
        <taxon>Clostridia</taxon>
        <taxon>Lachnospirales</taxon>
        <taxon>Lachnospiraceae</taxon>
        <taxon>Herbinix</taxon>
    </lineage>
</organism>
<dbReference type="GO" id="GO:0043565">
    <property type="term" value="F:sequence-specific DNA binding"/>
    <property type="evidence" value="ECO:0007669"/>
    <property type="project" value="InterPro"/>
</dbReference>
<name>A0A0H5SKF8_HERHM</name>
<dbReference type="Pfam" id="PF12833">
    <property type="entry name" value="HTH_18"/>
    <property type="match status" value="1"/>
</dbReference>
<dbReference type="OrthoDB" id="9794370at2"/>
<dbReference type="InterPro" id="IPR009057">
    <property type="entry name" value="Homeodomain-like_sf"/>
</dbReference>
<keyword evidence="1" id="KW-0805">Transcription regulation</keyword>
<gene>
    <name evidence="5" type="ORF">HHT355_2078</name>
</gene>
<dbReference type="Gene3D" id="1.10.10.60">
    <property type="entry name" value="Homeodomain-like"/>
    <property type="match status" value="2"/>
</dbReference>
<dbReference type="PRINTS" id="PR00032">
    <property type="entry name" value="HTHARAC"/>
</dbReference>
<sequence>MLIIDKYHNDLNKKFWESLHSEMLKANEDIPITDLFSYVERSFVFSLFFRGTSHKELIVFKNILNLKDLGYVIQFEFIPKGKTSNMDFDIDELSLYSLIKKELKCVISAVGPVLQNQISILITEGPDKLAPGLDTKSRIICTAKKLLNAIQKEFNIKLIGGIGSVQSLHSINISLMEALSCMHYCNPGEIIHVQDLDKYKNHSFYEYKEAEKQMINAIRHRKADAYDYFSIIMNRIKHLSDDAKRNKIIEILVLATHAARLDNFEDADYHNYICNIDSLMKLEGDQLIEWAFQKFVKITGCVKSQSSIDYSNKVVQATKEYLEAHYAEEITLEDVAEYVNISPQYFSKLIKKNTGFNFIDWLSILRVKKAKELLANTSLTVKEVCFMVGYKDPNYFSRIFKKKIGMTPSEYVKNIKKITS</sequence>
<proteinExistence type="predicted"/>
<dbReference type="RefSeq" id="WP_103203367.1">
    <property type="nucleotide sequence ID" value="NZ_CVTD020000023.1"/>
</dbReference>
<dbReference type="GO" id="GO:0003700">
    <property type="term" value="F:DNA-binding transcription factor activity"/>
    <property type="evidence" value="ECO:0007669"/>
    <property type="project" value="InterPro"/>
</dbReference>
<dbReference type="InterPro" id="IPR020449">
    <property type="entry name" value="Tscrpt_reg_AraC-type_HTH"/>
</dbReference>
<evidence type="ECO:0000313" key="5">
    <source>
        <dbReference type="EMBL" id="CRZ35276.1"/>
    </source>
</evidence>
<dbReference type="PANTHER" id="PTHR43280:SF28">
    <property type="entry name" value="HTH-TYPE TRANSCRIPTIONAL ACTIVATOR RHAS"/>
    <property type="match status" value="1"/>
</dbReference>
<dbReference type="PROSITE" id="PS01124">
    <property type="entry name" value="HTH_ARAC_FAMILY_2"/>
    <property type="match status" value="1"/>
</dbReference>
<dbReference type="PROSITE" id="PS00041">
    <property type="entry name" value="HTH_ARAC_FAMILY_1"/>
    <property type="match status" value="1"/>
</dbReference>
<dbReference type="Proteomes" id="UP000236497">
    <property type="component" value="Unassembled WGS sequence"/>
</dbReference>
<dbReference type="AlphaFoldDB" id="A0A0H5SKF8"/>
<keyword evidence="6" id="KW-1185">Reference proteome</keyword>
<evidence type="ECO:0000313" key="6">
    <source>
        <dbReference type="Proteomes" id="UP000236497"/>
    </source>
</evidence>
<dbReference type="InterPro" id="IPR018060">
    <property type="entry name" value="HTH_AraC"/>
</dbReference>
<keyword evidence="2" id="KW-0238">DNA-binding</keyword>
<evidence type="ECO:0000256" key="3">
    <source>
        <dbReference type="ARBA" id="ARBA00023163"/>
    </source>
</evidence>
<evidence type="ECO:0000256" key="2">
    <source>
        <dbReference type="ARBA" id="ARBA00023125"/>
    </source>
</evidence>
<evidence type="ECO:0000256" key="1">
    <source>
        <dbReference type="ARBA" id="ARBA00023015"/>
    </source>
</evidence>
<accession>A0A0H5SKF8</accession>
<dbReference type="SMART" id="SM00342">
    <property type="entry name" value="HTH_ARAC"/>
    <property type="match status" value="1"/>
</dbReference>
<evidence type="ECO:0000259" key="4">
    <source>
        <dbReference type="PROSITE" id="PS01124"/>
    </source>
</evidence>
<dbReference type="EMBL" id="CVTD020000023">
    <property type="protein sequence ID" value="CRZ35276.1"/>
    <property type="molecule type" value="Genomic_DNA"/>
</dbReference>
<dbReference type="PANTHER" id="PTHR43280">
    <property type="entry name" value="ARAC-FAMILY TRANSCRIPTIONAL REGULATOR"/>
    <property type="match status" value="1"/>
</dbReference>
<feature type="domain" description="HTH araC/xylS-type" evidence="4">
    <location>
        <begin position="316"/>
        <end position="414"/>
    </location>
</feature>
<dbReference type="SUPFAM" id="SSF46689">
    <property type="entry name" value="Homeodomain-like"/>
    <property type="match status" value="2"/>
</dbReference>
<dbReference type="InterPro" id="IPR018062">
    <property type="entry name" value="HTH_AraC-typ_CS"/>
</dbReference>
<keyword evidence="3" id="KW-0804">Transcription</keyword>
<protein>
    <recommendedName>
        <fullName evidence="4">HTH araC/xylS-type domain-containing protein</fullName>
    </recommendedName>
</protein>
<reference evidence="5 6" key="1">
    <citation type="submission" date="2015-06" db="EMBL/GenBank/DDBJ databases">
        <authorList>
            <person name="Wibberg Daniel"/>
        </authorList>
    </citation>
    <scope>NUCLEOTIDE SEQUENCE [LARGE SCALE GENOMIC DNA]</scope>
    <source>
        <strain evidence="5 6">T3/55T</strain>
    </source>
</reference>